<accession>L1IA37</accession>
<dbReference type="OrthoDB" id="10483808at2759"/>
<keyword evidence="3" id="KW-1185">Reference proteome</keyword>
<dbReference type="GeneID" id="17289444"/>
<sequence length="170" mass="19104">MEKVSKQQRSKMNRVQVCTVAQLMTSENLRKLMAMQQARGVERHTMSLYAIDSCFLQLSRDKTLAKGQDADPVEPDELARAVVEFLSNKLEGEEEAFEEAGLREKPLPPPDSILHANFEPLWLCLGTLGLRPHSTMSRVLPVIVLLLLQKEKLKMAQLDLARPLLPQGSS</sequence>
<evidence type="ECO:0000313" key="1">
    <source>
        <dbReference type="EMBL" id="EKX32710.1"/>
    </source>
</evidence>
<dbReference type="PaxDb" id="55529-EKX32710"/>
<dbReference type="HOGENOM" id="CLU_1573613_0_0_1"/>
<dbReference type="KEGG" id="gtt:GUITHDRAFT_166639"/>
<evidence type="ECO:0000313" key="3">
    <source>
        <dbReference type="Proteomes" id="UP000011087"/>
    </source>
</evidence>
<reference evidence="1 3" key="1">
    <citation type="journal article" date="2012" name="Nature">
        <title>Algal genomes reveal evolutionary mosaicism and the fate of nucleomorphs.</title>
        <authorList>
            <consortium name="DOE Joint Genome Institute"/>
            <person name="Curtis B.A."/>
            <person name="Tanifuji G."/>
            <person name="Burki F."/>
            <person name="Gruber A."/>
            <person name="Irimia M."/>
            <person name="Maruyama S."/>
            <person name="Arias M.C."/>
            <person name="Ball S.G."/>
            <person name="Gile G.H."/>
            <person name="Hirakawa Y."/>
            <person name="Hopkins J.F."/>
            <person name="Kuo A."/>
            <person name="Rensing S.A."/>
            <person name="Schmutz J."/>
            <person name="Symeonidi A."/>
            <person name="Elias M."/>
            <person name="Eveleigh R.J."/>
            <person name="Herman E.K."/>
            <person name="Klute M.J."/>
            <person name="Nakayama T."/>
            <person name="Obornik M."/>
            <person name="Reyes-Prieto A."/>
            <person name="Armbrust E.V."/>
            <person name="Aves S.J."/>
            <person name="Beiko R.G."/>
            <person name="Coutinho P."/>
            <person name="Dacks J.B."/>
            <person name="Durnford D.G."/>
            <person name="Fast N.M."/>
            <person name="Green B.R."/>
            <person name="Grisdale C.J."/>
            <person name="Hempel F."/>
            <person name="Henrissat B."/>
            <person name="Hoppner M.P."/>
            <person name="Ishida K."/>
            <person name="Kim E."/>
            <person name="Koreny L."/>
            <person name="Kroth P.G."/>
            <person name="Liu Y."/>
            <person name="Malik S.B."/>
            <person name="Maier U.G."/>
            <person name="McRose D."/>
            <person name="Mock T."/>
            <person name="Neilson J.A."/>
            <person name="Onodera N.T."/>
            <person name="Poole A.M."/>
            <person name="Pritham E.J."/>
            <person name="Richards T.A."/>
            <person name="Rocap G."/>
            <person name="Roy S.W."/>
            <person name="Sarai C."/>
            <person name="Schaack S."/>
            <person name="Shirato S."/>
            <person name="Slamovits C.H."/>
            <person name="Spencer D.F."/>
            <person name="Suzuki S."/>
            <person name="Worden A.Z."/>
            <person name="Zauner S."/>
            <person name="Barry K."/>
            <person name="Bell C."/>
            <person name="Bharti A.K."/>
            <person name="Crow J.A."/>
            <person name="Grimwood J."/>
            <person name="Kramer R."/>
            <person name="Lindquist E."/>
            <person name="Lucas S."/>
            <person name="Salamov A."/>
            <person name="McFadden G.I."/>
            <person name="Lane C.E."/>
            <person name="Keeling P.J."/>
            <person name="Gray M.W."/>
            <person name="Grigoriev I.V."/>
            <person name="Archibald J.M."/>
        </authorList>
    </citation>
    <scope>NUCLEOTIDE SEQUENCE</scope>
    <source>
        <strain evidence="1 3">CCMP2712</strain>
    </source>
</reference>
<reference evidence="3" key="2">
    <citation type="submission" date="2012-11" db="EMBL/GenBank/DDBJ databases">
        <authorList>
            <person name="Kuo A."/>
            <person name="Curtis B.A."/>
            <person name="Tanifuji G."/>
            <person name="Burki F."/>
            <person name="Gruber A."/>
            <person name="Irimia M."/>
            <person name="Maruyama S."/>
            <person name="Arias M.C."/>
            <person name="Ball S.G."/>
            <person name="Gile G.H."/>
            <person name="Hirakawa Y."/>
            <person name="Hopkins J.F."/>
            <person name="Rensing S.A."/>
            <person name="Schmutz J."/>
            <person name="Symeonidi A."/>
            <person name="Elias M."/>
            <person name="Eveleigh R.J."/>
            <person name="Herman E.K."/>
            <person name="Klute M.J."/>
            <person name="Nakayama T."/>
            <person name="Obornik M."/>
            <person name="Reyes-Prieto A."/>
            <person name="Armbrust E.V."/>
            <person name="Aves S.J."/>
            <person name="Beiko R.G."/>
            <person name="Coutinho P."/>
            <person name="Dacks J.B."/>
            <person name="Durnford D.G."/>
            <person name="Fast N.M."/>
            <person name="Green B.R."/>
            <person name="Grisdale C."/>
            <person name="Hempe F."/>
            <person name="Henrissat B."/>
            <person name="Hoppner M.P."/>
            <person name="Ishida K.-I."/>
            <person name="Kim E."/>
            <person name="Koreny L."/>
            <person name="Kroth P.G."/>
            <person name="Liu Y."/>
            <person name="Malik S.-B."/>
            <person name="Maier U.G."/>
            <person name="McRose D."/>
            <person name="Mock T."/>
            <person name="Neilson J.A."/>
            <person name="Onodera N.T."/>
            <person name="Poole A.M."/>
            <person name="Pritham E.J."/>
            <person name="Richards T.A."/>
            <person name="Rocap G."/>
            <person name="Roy S.W."/>
            <person name="Sarai C."/>
            <person name="Schaack S."/>
            <person name="Shirato S."/>
            <person name="Slamovits C.H."/>
            <person name="Spencer D.F."/>
            <person name="Suzuki S."/>
            <person name="Worden A.Z."/>
            <person name="Zauner S."/>
            <person name="Barry K."/>
            <person name="Bell C."/>
            <person name="Bharti A.K."/>
            <person name="Crow J.A."/>
            <person name="Grimwood J."/>
            <person name="Kramer R."/>
            <person name="Lindquist E."/>
            <person name="Lucas S."/>
            <person name="Salamov A."/>
            <person name="McFadden G.I."/>
            <person name="Lane C.E."/>
            <person name="Keeling P.J."/>
            <person name="Gray M.W."/>
            <person name="Grigoriev I.V."/>
            <person name="Archibald J.M."/>
        </authorList>
    </citation>
    <scope>NUCLEOTIDE SEQUENCE</scope>
    <source>
        <strain evidence="3">CCMP2712</strain>
    </source>
</reference>
<organism evidence="1">
    <name type="scientific">Guillardia theta (strain CCMP2712)</name>
    <name type="common">Cryptophyte</name>
    <dbReference type="NCBI Taxonomy" id="905079"/>
    <lineage>
        <taxon>Eukaryota</taxon>
        <taxon>Cryptophyceae</taxon>
        <taxon>Pyrenomonadales</taxon>
        <taxon>Geminigeraceae</taxon>
        <taxon>Guillardia</taxon>
    </lineage>
</organism>
<protein>
    <submittedName>
        <fullName evidence="1 2">Uncharacterized protein</fullName>
    </submittedName>
</protein>
<dbReference type="EMBL" id="JH993175">
    <property type="protein sequence ID" value="EKX32710.1"/>
    <property type="molecule type" value="Genomic_DNA"/>
</dbReference>
<name>L1IA37_GUITC</name>
<gene>
    <name evidence="1" type="ORF">GUITHDRAFT_166639</name>
</gene>
<proteinExistence type="predicted"/>
<dbReference type="AlphaFoldDB" id="L1IA37"/>
<reference evidence="2" key="3">
    <citation type="submission" date="2015-06" db="UniProtKB">
        <authorList>
            <consortium name="EnsemblProtists"/>
        </authorList>
    </citation>
    <scope>IDENTIFICATION</scope>
</reference>
<dbReference type="RefSeq" id="XP_005819690.1">
    <property type="nucleotide sequence ID" value="XM_005819633.1"/>
</dbReference>
<evidence type="ECO:0000313" key="2">
    <source>
        <dbReference type="EnsemblProtists" id="EKX32710"/>
    </source>
</evidence>
<dbReference type="EnsemblProtists" id="EKX32710">
    <property type="protein sequence ID" value="EKX32710"/>
    <property type="gene ID" value="GUITHDRAFT_166639"/>
</dbReference>
<dbReference type="Proteomes" id="UP000011087">
    <property type="component" value="Unassembled WGS sequence"/>
</dbReference>